<accession>A0A7W9KFS7</accession>
<dbReference type="EMBL" id="JACHIR010000001">
    <property type="protein sequence ID" value="MBB5891019.1"/>
    <property type="molecule type" value="Genomic_DNA"/>
</dbReference>
<dbReference type="AlphaFoldDB" id="A0A7W9KFS7"/>
<comment type="caution">
    <text evidence="1">The sequence shown here is derived from an EMBL/GenBank/DDBJ whole genome shotgun (WGS) entry which is preliminary data.</text>
</comment>
<proteinExistence type="predicted"/>
<organism evidence="1 2">
    <name type="scientific">Kutzneria kofuensis</name>
    <dbReference type="NCBI Taxonomy" id="103725"/>
    <lineage>
        <taxon>Bacteria</taxon>
        <taxon>Bacillati</taxon>
        <taxon>Actinomycetota</taxon>
        <taxon>Actinomycetes</taxon>
        <taxon>Pseudonocardiales</taxon>
        <taxon>Pseudonocardiaceae</taxon>
        <taxon>Kutzneria</taxon>
    </lineage>
</organism>
<gene>
    <name evidence="1" type="ORF">BJ998_002215</name>
</gene>
<evidence type="ECO:0000313" key="1">
    <source>
        <dbReference type="EMBL" id="MBB5891019.1"/>
    </source>
</evidence>
<protein>
    <submittedName>
        <fullName evidence="1">Uncharacterized protein</fullName>
    </submittedName>
</protein>
<dbReference type="RefSeq" id="WP_184860858.1">
    <property type="nucleotide sequence ID" value="NZ_BAAAWY010000038.1"/>
</dbReference>
<keyword evidence="2" id="KW-1185">Reference proteome</keyword>
<dbReference type="Proteomes" id="UP000585638">
    <property type="component" value="Unassembled WGS sequence"/>
</dbReference>
<sequence>MARRKGKGPYAVAGTLTTVWGNKVVAGRTVSAAQCMGATSGRLALRVVDGLTDEWTRDMPAVSPPSVYGDVDSVDWSQLWPYGGDAA</sequence>
<name>A0A7W9KFS7_9PSEU</name>
<reference evidence="1 2" key="1">
    <citation type="submission" date="2020-08" db="EMBL/GenBank/DDBJ databases">
        <title>Sequencing the genomes of 1000 actinobacteria strains.</title>
        <authorList>
            <person name="Klenk H.-P."/>
        </authorList>
    </citation>
    <scope>NUCLEOTIDE SEQUENCE [LARGE SCALE GENOMIC DNA]</scope>
    <source>
        <strain evidence="1 2">DSM 43851</strain>
    </source>
</reference>
<evidence type="ECO:0000313" key="2">
    <source>
        <dbReference type="Proteomes" id="UP000585638"/>
    </source>
</evidence>